<comment type="caution">
    <text evidence="3">The sequence shown here is derived from an EMBL/GenBank/DDBJ whole genome shotgun (WGS) entry which is preliminary data.</text>
</comment>
<feature type="chain" id="PRO_5004977121" evidence="2">
    <location>
        <begin position="27"/>
        <end position="188"/>
    </location>
</feature>
<evidence type="ECO:0000256" key="2">
    <source>
        <dbReference type="SAM" id="SignalP"/>
    </source>
</evidence>
<gene>
    <name evidence="3" type="ORF">RFI_05350</name>
</gene>
<feature type="signal peptide" evidence="2">
    <location>
        <begin position="1"/>
        <end position="26"/>
    </location>
</feature>
<evidence type="ECO:0000256" key="1">
    <source>
        <dbReference type="SAM" id="MobiDB-lite"/>
    </source>
</evidence>
<organism evidence="3 4">
    <name type="scientific">Reticulomyxa filosa</name>
    <dbReference type="NCBI Taxonomy" id="46433"/>
    <lineage>
        <taxon>Eukaryota</taxon>
        <taxon>Sar</taxon>
        <taxon>Rhizaria</taxon>
        <taxon>Retaria</taxon>
        <taxon>Foraminifera</taxon>
        <taxon>Monothalamids</taxon>
        <taxon>Reticulomyxidae</taxon>
        <taxon>Reticulomyxa</taxon>
    </lineage>
</organism>
<dbReference type="EMBL" id="ASPP01004716">
    <property type="protein sequence ID" value="ETO31768.1"/>
    <property type="molecule type" value="Genomic_DNA"/>
</dbReference>
<reference evidence="3 4" key="1">
    <citation type="journal article" date="2013" name="Curr. Biol.">
        <title>The Genome of the Foraminiferan Reticulomyxa filosa.</title>
        <authorList>
            <person name="Glockner G."/>
            <person name="Hulsmann N."/>
            <person name="Schleicher M."/>
            <person name="Noegel A.A."/>
            <person name="Eichinger L."/>
            <person name="Gallinger C."/>
            <person name="Pawlowski J."/>
            <person name="Sierra R."/>
            <person name="Euteneuer U."/>
            <person name="Pillet L."/>
            <person name="Moustafa A."/>
            <person name="Platzer M."/>
            <person name="Groth M."/>
            <person name="Szafranski K."/>
            <person name="Schliwa M."/>
        </authorList>
    </citation>
    <scope>NUCLEOTIDE SEQUENCE [LARGE SCALE GENOMIC DNA]</scope>
</reference>
<dbReference type="AlphaFoldDB" id="X6P0W0"/>
<proteinExistence type="predicted"/>
<evidence type="ECO:0000313" key="3">
    <source>
        <dbReference type="EMBL" id="ETO31768.1"/>
    </source>
</evidence>
<evidence type="ECO:0000313" key="4">
    <source>
        <dbReference type="Proteomes" id="UP000023152"/>
    </source>
</evidence>
<feature type="compositionally biased region" description="Basic and acidic residues" evidence="1">
    <location>
        <begin position="107"/>
        <end position="122"/>
    </location>
</feature>
<feature type="region of interest" description="Disordered" evidence="1">
    <location>
        <begin position="84"/>
        <end position="188"/>
    </location>
</feature>
<sequence>MFVTLLSIPLFFLLGLIFGIVSPALAIIPACGQPWRKKWRAFVHFATKMSNDHNKAVVLKKTKNKNYPRIPNVYFFETEKTKKVKQPKKANQMTKLGGNSNGNDNAYDNKNDNVDNDNNHSFDDEEQSTKKRNAPNESDSLHDLIVGSVHHSDYGTDGDSGDPDSKNKKASKSQNSGLNPFVAGSAYD</sequence>
<protein>
    <submittedName>
        <fullName evidence="3">Uncharacterized protein</fullName>
    </submittedName>
</protein>
<keyword evidence="2" id="KW-0732">Signal</keyword>
<dbReference type="Proteomes" id="UP000023152">
    <property type="component" value="Unassembled WGS sequence"/>
</dbReference>
<accession>X6P0W0</accession>
<name>X6P0W0_RETFI</name>
<keyword evidence="4" id="KW-1185">Reference proteome</keyword>